<evidence type="ECO:0000313" key="3">
    <source>
        <dbReference type="EMBL" id="PIS04923.1"/>
    </source>
</evidence>
<dbReference type="Gene3D" id="1.10.260.40">
    <property type="entry name" value="lambda repressor-like DNA-binding domains"/>
    <property type="match status" value="1"/>
</dbReference>
<evidence type="ECO:0000313" key="4">
    <source>
        <dbReference type="Proteomes" id="UP000230935"/>
    </source>
</evidence>
<protein>
    <submittedName>
        <fullName evidence="3">Transcriptional regulator</fullName>
    </submittedName>
</protein>
<feature type="domain" description="HTH cro/C1-type" evidence="2">
    <location>
        <begin position="9"/>
        <end position="63"/>
    </location>
</feature>
<dbReference type="PANTHER" id="PTHR46558:SF4">
    <property type="entry name" value="DNA-BIDING PHAGE PROTEIN"/>
    <property type="match status" value="1"/>
</dbReference>
<dbReference type="EMBL" id="PEZZ01000030">
    <property type="protein sequence ID" value="PIS04923.1"/>
    <property type="molecule type" value="Genomic_DNA"/>
</dbReference>
<comment type="caution">
    <text evidence="3">The sequence shown here is derived from an EMBL/GenBank/DDBJ whole genome shotgun (WGS) entry which is preliminary data.</text>
</comment>
<dbReference type="InterPro" id="IPR010982">
    <property type="entry name" value="Lambda_DNA-bd_dom_sf"/>
</dbReference>
<dbReference type="CDD" id="cd00093">
    <property type="entry name" value="HTH_XRE"/>
    <property type="match status" value="1"/>
</dbReference>
<evidence type="ECO:0000259" key="2">
    <source>
        <dbReference type="PROSITE" id="PS50943"/>
    </source>
</evidence>
<evidence type="ECO:0000256" key="1">
    <source>
        <dbReference type="ARBA" id="ARBA00023125"/>
    </source>
</evidence>
<sequence length="68" mass="7612">MPQSVSNKVQSLRTKLNVTQEELASAVGVTRQTIIALEKGNYIPSVLLALKLAKFFNKSVEDLFIYEK</sequence>
<keyword evidence="1" id="KW-0238">DNA-binding</keyword>
<dbReference type="PROSITE" id="PS50943">
    <property type="entry name" value="HTH_CROC1"/>
    <property type="match status" value="1"/>
</dbReference>
<dbReference type="SUPFAM" id="SSF47413">
    <property type="entry name" value="lambda repressor-like DNA-binding domains"/>
    <property type="match status" value="1"/>
</dbReference>
<proteinExistence type="predicted"/>
<dbReference type="SMART" id="SM00530">
    <property type="entry name" value="HTH_XRE"/>
    <property type="match status" value="1"/>
</dbReference>
<dbReference type="PANTHER" id="PTHR46558">
    <property type="entry name" value="TRACRIPTIONAL REGULATORY PROTEIN-RELATED-RELATED"/>
    <property type="match status" value="1"/>
</dbReference>
<accession>A0A2H0W0N3</accession>
<dbReference type="InterPro" id="IPR001387">
    <property type="entry name" value="Cro/C1-type_HTH"/>
</dbReference>
<organism evidence="3 4">
    <name type="scientific">Candidatus Buchananbacteria bacterium CG10_big_fil_rev_8_21_14_0_10_42_9</name>
    <dbReference type="NCBI Taxonomy" id="1974526"/>
    <lineage>
        <taxon>Bacteria</taxon>
        <taxon>Candidatus Buchananiibacteriota</taxon>
    </lineage>
</organism>
<dbReference type="GO" id="GO:0003677">
    <property type="term" value="F:DNA binding"/>
    <property type="evidence" value="ECO:0007669"/>
    <property type="project" value="UniProtKB-KW"/>
</dbReference>
<dbReference type="Pfam" id="PF01381">
    <property type="entry name" value="HTH_3"/>
    <property type="match status" value="1"/>
</dbReference>
<gene>
    <name evidence="3" type="ORF">COT81_03840</name>
</gene>
<dbReference type="Proteomes" id="UP000230935">
    <property type="component" value="Unassembled WGS sequence"/>
</dbReference>
<dbReference type="AlphaFoldDB" id="A0A2H0W0N3"/>
<name>A0A2H0W0N3_9BACT</name>
<reference evidence="4" key="1">
    <citation type="submission" date="2017-09" db="EMBL/GenBank/DDBJ databases">
        <title>Depth-based differentiation of microbial function through sediment-hosted aquifers and enrichment of novel symbionts in the deep terrestrial subsurface.</title>
        <authorList>
            <person name="Probst A.J."/>
            <person name="Ladd B."/>
            <person name="Jarett J.K."/>
            <person name="Geller-Mcgrath D.E."/>
            <person name="Sieber C.M.K."/>
            <person name="Emerson J.B."/>
            <person name="Anantharaman K."/>
            <person name="Thomas B.C."/>
            <person name="Malmstrom R."/>
            <person name="Stieglmeier M."/>
            <person name="Klingl A."/>
            <person name="Woyke T."/>
            <person name="Ryan C.M."/>
            <person name="Banfield J.F."/>
        </authorList>
    </citation>
    <scope>NUCLEOTIDE SEQUENCE [LARGE SCALE GENOMIC DNA]</scope>
</reference>